<organism evidence="2 3">
    <name type="scientific">Arcticibacter tournemirensis</name>
    <dbReference type="NCBI Taxonomy" id="699437"/>
    <lineage>
        <taxon>Bacteria</taxon>
        <taxon>Pseudomonadati</taxon>
        <taxon>Bacteroidota</taxon>
        <taxon>Sphingobacteriia</taxon>
        <taxon>Sphingobacteriales</taxon>
        <taxon>Sphingobacteriaceae</taxon>
        <taxon>Arcticibacter</taxon>
    </lineage>
</organism>
<keyword evidence="1" id="KW-0732">Signal</keyword>
<feature type="signal peptide" evidence="1">
    <location>
        <begin position="1"/>
        <end position="21"/>
    </location>
</feature>
<sequence>MKKHLALLSFAFLIAANSVKAQKRLIEKFLSEKSDTTRNTSFIILPAAAYAQETGLEFGAISVTSFFTDKADTTTRSSAINAIVTFTTKKQSNFVIKPDIWSPGNRYHYSGVLRYKNFPFDFYGTGDETNEIDKDRLSQKIFILSADVEKLITRKIYAGINAGFENYTFTDKEQGGIYQTEAFQDKEGGKLAYIGVSAIFDSRNTNTYTTKGSFLKLNYSYAPAITDDDFKGSMIHADFRSFRTIAPKFVLGINTTYQTIQGSKLPFYLLPQLGNDQVMRGYYTGRYRDQNLITAHGELRYRFMNRFGVAAFAGTGSVFKNGEFAFRKFKPNYGAGVRYFMDPARGITLRMDYAAGEKRPGEERQKGFYFALAEAF</sequence>
<dbReference type="Gene3D" id="2.40.160.50">
    <property type="entry name" value="membrane protein fhac: a member of the omp85/tpsb transporter family"/>
    <property type="match status" value="1"/>
</dbReference>
<gene>
    <name evidence="2" type="ORF">EKH83_18730</name>
</gene>
<dbReference type="RefSeq" id="WP_128770991.1">
    <property type="nucleotide sequence ID" value="NZ_RXOC01000016.1"/>
</dbReference>
<reference evidence="2 3" key="1">
    <citation type="submission" date="2018-12" db="EMBL/GenBank/DDBJ databases">
        <title>The Draft Genome Sequence of the Soil Bacterium Pedobacter tournemirensis R1.</title>
        <authorList>
            <person name="He J."/>
        </authorList>
    </citation>
    <scope>NUCLEOTIDE SEQUENCE [LARGE SCALE GENOMIC DNA]</scope>
    <source>
        <strain evidence="2 3">R1</strain>
    </source>
</reference>
<evidence type="ECO:0000313" key="2">
    <source>
        <dbReference type="EMBL" id="RXF67620.1"/>
    </source>
</evidence>
<evidence type="ECO:0000256" key="1">
    <source>
        <dbReference type="SAM" id="SignalP"/>
    </source>
</evidence>
<dbReference type="EMBL" id="RXOC01000016">
    <property type="protein sequence ID" value="RXF67620.1"/>
    <property type="molecule type" value="Genomic_DNA"/>
</dbReference>
<accession>A0A4Q0M3W4</accession>
<comment type="caution">
    <text evidence="2">The sequence shown here is derived from an EMBL/GenBank/DDBJ whole genome shotgun (WGS) entry which is preliminary data.</text>
</comment>
<name>A0A4Q0M3W4_9SPHI</name>
<proteinExistence type="predicted"/>
<evidence type="ECO:0000313" key="3">
    <source>
        <dbReference type="Proteomes" id="UP000290848"/>
    </source>
</evidence>
<dbReference type="GO" id="GO:0019867">
    <property type="term" value="C:outer membrane"/>
    <property type="evidence" value="ECO:0007669"/>
    <property type="project" value="InterPro"/>
</dbReference>
<dbReference type="Proteomes" id="UP000290848">
    <property type="component" value="Unassembled WGS sequence"/>
</dbReference>
<feature type="chain" id="PRO_5020199255" evidence="1">
    <location>
        <begin position="22"/>
        <end position="376"/>
    </location>
</feature>
<protein>
    <submittedName>
        <fullName evidence="2">Polymerase</fullName>
    </submittedName>
</protein>
<dbReference type="AlphaFoldDB" id="A0A4Q0M3W4"/>